<dbReference type="Proteomes" id="UP000185839">
    <property type="component" value="Unassembled WGS sequence"/>
</dbReference>
<gene>
    <name evidence="1" type="ORF">SAMN05421789_109128</name>
</gene>
<sequence length="48" mass="5843">MIMPWKDNYGYWTDTNFNLKDFKNGFNYSQIAKAYFESAWNQFESNNC</sequence>
<evidence type="ECO:0000313" key="1">
    <source>
        <dbReference type="EMBL" id="SIS88063.1"/>
    </source>
</evidence>
<accession>A0A1N7MPJ2</accession>
<dbReference type="AlphaFoldDB" id="A0A1N7MPJ2"/>
<name>A0A1N7MPJ2_9FLAO</name>
<proteinExistence type="predicted"/>
<keyword evidence="2" id="KW-1185">Reference proteome</keyword>
<dbReference type="EMBL" id="FTOI01000009">
    <property type="protein sequence ID" value="SIS88063.1"/>
    <property type="molecule type" value="Genomic_DNA"/>
</dbReference>
<organism evidence="1 2">
    <name type="scientific">Kaistella chaponensis</name>
    <dbReference type="NCBI Taxonomy" id="713588"/>
    <lineage>
        <taxon>Bacteria</taxon>
        <taxon>Pseudomonadati</taxon>
        <taxon>Bacteroidota</taxon>
        <taxon>Flavobacteriia</taxon>
        <taxon>Flavobacteriales</taxon>
        <taxon>Weeksellaceae</taxon>
        <taxon>Chryseobacterium group</taxon>
        <taxon>Kaistella</taxon>
    </lineage>
</organism>
<protein>
    <submittedName>
        <fullName evidence="1">Uncharacterized protein</fullName>
    </submittedName>
</protein>
<evidence type="ECO:0000313" key="2">
    <source>
        <dbReference type="Proteomes" id="UP000185839"/>
    </source>
</evidence>
<reference evidence="2" key="1">
    <citation type="submission" date="2017-01" db="EMBL/GenBank/DDBJ databases">
        <authorList>
            <person name="Varghese N."/>
            <person name="Submissions S."/>
        </authorList>
    </citation>
    <scope>NUCLEOTIDE SEQUENCE [LARGE SCALE GENOMIC DNA]</scope>
    <source>
        <strain evidence="2">DSM 23145</strain>
    </source>
</reference>